<dbReference type="SUPFAM" id="SSF54637">
    <property type="entry name" value="Thioesterase/thiol ester dehydrase-isomerase"/>
    <property type="match status" value="1"/>
</dbReference>
<dbReference type="RefSeq" id="WP_138086703.1">
    <property type="nucleotide sequence ID" value="NZ_VAUV01000009.1"/>
</dbReference>
<name>A0A5R8KDG5_9BACT</name>
<keyword evidence="3" id="KW-1185">Reference proteome</keyword>
<feature type="domain" description="Thioesterase putative" evidence="1">
    <location>
        <begin position="7"/>
        <end position="143"/>
    </location>
</feature>
<dbReference type="Gene3D" id="3.10.129.10">
    <property type="entry name" value="Hotdog Thioesterase"/>
    <property type="match status" value="1"/>
</dbReference>
<dbReference type="AlphaFoldDB" id="A0A5R8KDG5"/>
<comment type="caution">
    <text evidence="2">The sequence shown here is derived from an EMBL/GenBank/DDBJ whole genome shotgun (WGS) entry which is preliminary data.</text>
</comment>
<dbReference type="Pfam" id="PF09500">
    <property type="entry name" value="YiiD_C"/>
    <property type="match status" value="1"/>
</dbReference>
<accession>A0A5R8KDG5</accession>
<dbReference type="CDD" id="cd03443">
    <property type="entry name" value="PaaI_thioesterase"/>
    <property type="match status" value="1"/>
</dbReference>
<sequence>MDASAAEAYFHQQMPLTKAMGLRVESCDADHIELSAPLELNHNHLGTAFGGSLAALATSAGYGMLWTILQDPSFHLVIRNSSLTYHRPVRGPIRAICRRPDEAPLAEFQSTLAAKGRARIDCEVHIEENGERALTFIGTFVAIR</sequence>
<protein>
    <submittedName>
        <fullName evidence="2">DUF4442 domain-containing protein</fullName>
    </submittedName>
</protein>
<organism evidence="2 3">
    <name type="scientific">Phragmitibacter flavus</name>
    <dbReference type="NCBI Taxonomy" id="2576071"/>
    <lineage>
        <taxon>Bacteria</taxon>
        <taxon>Pseudomonadati</taxon>
        <taxon>Verrucomicrobiota</taxon>
        <taxon>Verrucomicrobiia</taxon>
        <taxon>Verrucomicrobiales</taxon>
        <taxon>Verrucomicrobiaceae</taxon>
        <taxon>Phragmitibacter</taxon>
    </lineage>
</organism>
<evidence type="ECO:0000259" key="1">
    <source>
        <dbReference type="Pfam" id="PF09500"/>
    </source>
</evidence>
<dbReference type="Proteomes" id="UP000306196">
    <property type="component" value="Unassembled WGS sequence"/>
</dbReference>
<dbReference type="OrthoDB" id="572024at2"/>
<evidence type="ECO:0000313" key="2">
    <source>
        <dbReference type="EMBL" id="TLD70333.1"/>
    </source>
</evidence>
<dbReference type="NCBIfam" id="TIGR02447">
    <property type="entry name" value="yiiD_Cterm"/>
    <property type="match status" value="1"/>
</dbReference>
<dbReference type="EMBL" id="VAUV01000009">
    <property type="protein sequence ID" value="TLD70333.1"/>
    <property type="molecule type" value="Genomic_DNA"/>
</dbReference>
<proteinExistence type="predicted"/>
<dbReference type="InterPro" id="IPR029069">
    <property type="entry name" value="HotDog_dom_sf"/>
</dbReference>
<dbReference type="InterPro" id="IPR012660">
    <property type="entry name" value="YiiD_C"/>
</dbReference>
<gene>
    <name evidence="2" type="ORF">FEM03_12985</name>
</gene>
<evidence type="ECO:0000313" key="3">
    <source>
        <dbReference type="Proteomes" id="UP000306196"/>
    </source>
</evidence>
<reference evidence="2 3" key="1">
    <citation type="submission" date="2019-05" db="EMBL/GenBank/DDBJ databases">
        <title>Verrucobacter flavum gen. nov., sp. nov. a new member of the family Verrucomicrobiaceae.</title>
        <authorList>
            <person name="Szuroczki S."/>
            <person name="Abbaszade G."/>
            <person name="Szabo A."/>
            <person name="Felfoldi T."/>
            <person name="Schumann P."/>
            <person name="Boka K."/>
            <person name="Keki Z."/>
            <person name="Toumi M."/>
            <person name="Toth E."/>
        </authorList>
    </citation>
    <scope>NUCLEOTIDE SEQUENCE [LARGE SCALE GENOMIC DNA]</scope>
    <source>
        <strain evidence="2 3">MG-N-17</strain>
    </source>
</reference>